<comment type="catalytic activity">
    <reaction evidence="1">
        <text>Endonucleolytic cleavage to 5'-phosphomonoester.</text>
        <dbReference type="EC" id="3.1.26.4"/>
    </reaction>
</comment>
<dbReference type="CDD" id="cd09280">
    <property type="entry name" value="RNase_HI_eukaryote_like"/>
    <property type="match status" value="1"/>
</dbReference>
<dbReference type="Gene3D" id="3.30.420.10">
    <property type="entry name" value="Ribonuclease H-like superfamily/Ribonuclease H"/>
    <property type="match status" value="1"/>
</dbReference>
<dbReference type="InterPro" id="IPR011320">
    <property type="entry name" value="RNase_H1_N"/>
</dbReference>
<protein>
    <recommendedName>
        <fullName evidence="3">ribonuclease H</fullName>
        <ecNumber evidence="3">3.1.26.4</ecNumber>
    </recommendedName>
</protein>
<evidence type="ECO:0000256" key="6">
    <source>
        <dbReference type="ARBA" id="ARBA00022759"/>
    </source>
</evidence>
<dbReference type="GO" id="GO:0003676">
    <property type="term" value="F:nucleic acid binding"/>
    <property type="evidence" value="ECO:0007669"/>
    <property type="project" value="InterPro"/>
</dbReference>
<proteinExistence type="inferred from homology"/>
<keyword evidence="4" id="KW-0540">Nuclease</keyword>
<evidence type="ECO:0000256" key="3">
    <source>
        <dbReference type="ARBA" id="ARBA00012180"/>
    </source>
</evidence>
<keyword evidence="5" id="KW-0479">Metal-binding</keyword>
<dbReference type="InterPro" id="IPR009027">
    <property type="entry name" value="Ribosomal_bL9/RNase_H1_N"/>
</dbReference>
<organism evidence="10">
    <name type="scientific">viral metagenome</name>
    <dbReference type="NCBI Taxonomy" id="1070528"/>
    <lineage>
        <taxon>unclassified sequences</taxon>
        <taxon>metagenomes</taxon>
        <taxon>organismal metagenomes</taxon>
    </lineage>
</organism>
<dbReference type="GO" id="GO:0043137">
    <property type="term" value="P:DNA replication, removal of RNA primer"/>
    <property type="evidence" value="ECO:0007669"/>
    <property type="project" value="TreeGrafter"/>
</dbReference>
<dbReference type="EC" id="3.1.26.4" evidence="3"/>
<sequence>MPYYATYTGHIQNGIFTTWDDCKKEIHKKPKYKKFKTYAEAEEFHKNGPTYLDQNTVEPTYDIIVYTDGACSRNGTKHATAGYGIYFADNHPLNQCVRLTTGKLTNNVAELTAVIEAIKLIEPNYTNIGIYTDSKYAMLCAKSYGEKCAKKGWPTDIPNVELVKELHALVKQRTITLIHVAAHTTQEDVHSNGNREADRLATQSIAN</sequence>
<dbReference type="InterPro" id="IPR002156">
    <property type="entry name" value="RNaseH_domain"/>
</dbReference>
<dbReference type="Pfam" id="PF00075">
    <property type="entry name" value="RNase_H"/>
    <property type="match status" value="1"/>
</dbReference>
<evidence type="ECO:0000313" key="10">
    <source>
        <dbReference type="EMBL" id="QHS88294.1"/>
    </source>
</evidence>
<dbReference type="AlphaFoldDB" id="A0A6C0B8X2"/>
<feature type="domain" description="RNase H type-1" evidence="9">
    <location>
        <begin position="59"/>
        <end position="206"/>
    </location>
</feature>
<evidence type="ECO:0000256" key="4">
    <source>
        <dbReference type="ARBA" id="ARBA00022722"/>
    </source>
</evidence>
<dbReference type="GO" id="GO:0046872">
    <property type="term" value="F:metal ion binding"/>
    <property type="evidence" value="ECO:0007669"/>
    <property type="project" value="UniProtKB-KW"/>
</dbReference>
<dbReference type="SUPFAM" id="SSF55658">
    <property type="entry name" value="L9 N-domain-like"/>
    <property type="match status" value="1"/>
</dbReference>
<feature type="compositionally biased region" description="Basic and acidic residues" evidence="8">
    <location>
        <begin position="186"/>
        <end position="199"/>
    </location>
</feature>
<dbReference type="PANTHER" id="PTHR10642">
    <property type="entry name" value="RIBONUCLEASE H1"/>
    <property type="match status" value="1"/>
</dbReference>
<dbReference type="EMBL" id="MN739095">
    <property type="protein sequence ID" value="QHS88294.1"/>
    <property type="molecule type" value="Genomic_DNA"/>
</dbReference>
<comment type="similarity">
    <text evidence="2">Belongs to the RNase H family.</text>
</comment>
<dbReference type="InterPro" id="IPR012337">
    <property type="entry name" value="RNaseH-like_sf"/>
</dbReference>
<dbReference type="GO" id="GO:0004523">
    <property type="term" value="F:RNA-DNA hybrid ribonuclease activity"/>
    <property type="evidence" value="ECO:0007669"/>
    <property type="project" value="UniProtKB-EC"/>
</dbReference>
<feature type="region of interest" description="Disordered" evidence="8">
    <location>
        <begin position="186"/>
        <end position="207"/>
    </location>
</feature>
<evidence type="ECO:0000256" key="1">
    <source>
        <dbReference type="ARBA" id="ARBA00000077"/>
    </source>
</evidence>
<dbReference type="Pfam" id="PF01693">
    <property type="entry name" value="Cauli_VI"/>
    <property type="match status" value="1"/>
</dbReference>
<evidence type="ECO:0000256" key="7">
    <source>
        <dbReference type="ARBA" id="ARBA00022801"/>
    </source>
</evidence>
<accession>A0A6C0B8X2</accession>
<reference evidence="10" key="1">
    <citation type="journal article" date="2020" name="Nature">
        <title>Giant virus diversity and host interactions through global metagenomics.</title>
        <authorList>
            <person name="Schulz F."/>
            <person name="Roux S."/>
            <person name="Paez-Espino D."/>
            <person name="Jungbluth S."/>
            <person name="Walsh D.A."/>
            <person name="Denef V.J."/>
            <person name="McMahon K.D."/>
            <person name="Konstantinidis K.T."/>
            <person name="Eloe-Fadrosh E.A."/>
            <person name="Kyrpides N.C."/>
            <person name="Woyke T."/>
        </authorList>
    </citation>
    <scope>NUCLEOTIDE SEQUENCE</scope>
    <source>
        <strain evidence="10">GVMAG-M-3300010158-55</strain>
    </source>
</reference>
<keyword evidence="6" id="KW-0255">Endonuclease</keyword>
<dbReference type="PANTHER" id="PTHR10642:SF26">
    <property type="entry name" value="RIBONUCLEASE H1"/>
    <property type="match status" value="1"/>
</dbReference>
<evidence type="ECO:0000256" key="8">
    <source>
        <dbReference type="SAM" id="MobiDB-lite"/>
    </source>
</evidence>
<dbReference type="InterPro" id="IPR036397">
    <property type="entry name" value="RNaseH_sf"/>
</dbReference>
<dbReference type="InterPro" id="IPR037056">
    <property type="entry name" value="RNase_H1_N_sf"/>
</dbReference>
<dbReference type="SUPFAM" id="SSF53098">
    <property type="entry name" value="Ribonuclease H-like"/>
    <property type="match status" value="1"/>
</dbReference>
<dbReference type="Gene3D" id="3.40.970.10">
    <property type="entry name" value="Ribonuclease H1, N-terminal domain"/>
    <property type="match status" value="1"/>
</dbReference>
<keyword evidence="7" id="KW-0378">Hydrolase</keyword>
<dbReference type="InterPro" id="IPR050092">
    <property type="entry name" value="RNase_H"/>
</dbReference>
<evidence type="ECO:0000256" key="2">
    <source>
        <dbReference type="ARBA" id="ARBA00005300"/>
    </source>
</evidence>
<dbReference type="PROSITE" id="PS50879">
    <property type="entry name" value="RNASE_H_1"/>
    <property type="match status" value="1"/>
</dbReference>
<name>A0A6C0B8X2_9ZZZZ</name>
<evidence type="ECO:0000259" key="9">
    <source>
        <dbReference type="PROSITE" id="PS50879"/>
    </source>
</evidence>
<evidence type="ECO:0000256" key="5">
    <source>
        <dbReference type="ARBA" id="ARBA00022723"/>
    </source>
</evidence>